<accession>A0AC35U1B0</accession>
<name>A0AC35U1B0_9BILA</name>
<reference evidence="2" key="1">
    <citation type="submission" date="2016-11" db="UniProtKB">
        <authorList>
            <consortium name="WormBaseParasite"/>
        </authorList>
    </citation>
    <scope>IDENTIFICATION</scope>
    <source>
        <strain evidence="2">KR3021</strain>
    </source>
</reference>
<sequence length="184" mass="21047">MLQSVSLNHKMEHDIFLRQSINYEHLSTVGQEDSFRHVALLRNKLSFNSIYEGDFGTSVNYYKIPKSHRLSVRFSCDVHHNFWGSEELLDRFNGKWKTGLVKMNGKNNAYLEDGNSLISSPIKASTIEEFGYYSCAAVYNGKYVNLAEFEHIDQVYFGPDEVVGNVVAAGTLIQKHDQLFILNK</sequence>
<dbReference type="WBParaSite" id="RSKR_0000632050.1">
    <property type="protein sequence ID" value="RSKR_0000632050.1"/>
    <property type="gene ID" value="RSKR_0000632050"/>
</dbReference>
<protein>
    <submittedName>
        <fullName evidence="2">Ig-like domain-containing protein</fullName>
    </submittedName>
</protein>
<organism evidence="1 2">
    <name type="scientific">Rhabditophanes sp. KR3021</name>
    <dbReference type="NCBI Taxonomy" id="114890"/>
    <lineage>
        <taxon>Eukaryota</taxon>
        <taxon>Metazoa</taxon>
        <taxon>Ecdysozoa</taxon>
        <taxon>Nematoda</taxon>
        <taxon>Chromadorea</taxon>
        <taxon>Rhabditida</taxon>
        <taxon>Tylenchina</taxon>
        <taxon>Panagrolaimomorpha</taxon>
        <taxon>Strongyloidoidea</taxon>
        <taxon>Alloionematidae</taxon>
        <taxon>Rhabditophanes</taxon>
    </lineage>
</organism>
<dbReference type="Proteomes" id="UP000095286">
    <property type="component" value="Unplaced"/>
</dbReference>
<proteinExistence type="predicted"/>
<evidence type="ECO:0000313" key="2">
    <source>
        <dbReference type="WBParaSite" id="RSKR_0000632050.1"/>
    </source>
</evidence>
<evidence type="ECO:0000313" key="1">
    <source>
        <dbReference type="Proteomes" id="UP000095286"/>
    </source>
</evidence>